<evidence type="ECO:0000256" key="3">
    <source>
        <dbReference type="ARBA" id="ARBA00022679"/>
    </source>
</evidence>
<evidence type="ECO:0000256" key="1">
    <source>
        <dbReference type="ARBA" id="ARBA00012513"/>
    </source>
</evidence>
<accession>A0AAN6Z0R2</accession>
<dbReference type="GO" id="GO:0005634">
    <property type="term" value="C:nucleus"/>
    <property type="evidence" value="ECO:0007669"/>
    <property type="project" value="TreeGrafter"/>
</dbReference>
<keyword evidence="5" id="KW-0418">Kinase</keyword>
<dbReference type="Gene3D" id="3.30.200.20">
    <property type="entry name" value="Phosphorylase Kinase, domain 1"/>
    <property type="match status" value="1"/>
</dbReference>
<dbReference type="PANTHER" id="PTHR47634">
    <property type="entry name" value="PROTEIN KINASE DOMAIN-CONTAINING PROTEIN-RELATED"/>
    <property type="match status" value="1"/>
</dbReference>
<keyword evidence="6" id="KW-0067">ATP-binding</keyword>
<sequence length="249" mass="28610">MIISNMAANMEILPVTVFQRDVESEKTEHLQWYGTGKLHPTHLGDMLDNGRYTIVHKLDHDRHSLSWLARDNLTHTWRRIDIAQAFADIHEQHGNLRAVTEHLLERAAKGNDRADNKGLAVAKFTHHGPNGAHLCMVFPLQGAMNCFRWGVRDECAMNAGWFMRRCARLRAENGGGEPPESVHDITRGEMLRILGRPRVLRADAQLRRIAGVENSVRLEQLPRYLVVRPDRIEDELDFWLSPEAFERCE</sequence>
<dbReference type="GO" id="GO:0005737">
    <property type="term" value="C:cytoplasm"/>
    <property type="evidence" value="ECO:0007669"/>
    <property type="project" value="TreeGrafter"/>
</dbReference>
<evidence type="ECO:0000313" key="10">
    <source>
        <dbReference type="Proteomes" id="UP001302602"/>
    </source>
</evidence>
<keyword evidence="4" id="KW-0547">Nucleotide-binding</keyword>
<evidence type="ECO:0000256" key="8">
    <source>
        <dbReference type="ARBA" id="ARBA00048679"/>
    </source>
</evidence>
<dbReference type="GO" id="GO:0000245">
    <property type="term" value="P:spliceosomal complex assembly"/>
    <property type="evidence" value="ECO:0007669"/>
    <property type="project" value="TreeGrafter"/>
</dbReference>
<dbReference type="InterPro" id="IPR051334">
    <property type="entry name" value="SRPK"/>
</dbReference>
<dbReference type="GO" id="GO:0004674">
    <property type="term" value="F:protein serine/threonine kinase activity"/>
    <property type="evidence" value="ECO:0007669"/>
    <property type="project" value="UniProtKB-KW"/>
</dbReference>
<dbReference type="GO" id="GO:0050684">
    <property type="term" value="P:regulation of mRNA processing"/>
    <property type="evidence" value="ECO:0007669"/>
    <property type="project" value="TreeGrafter"/>
</dbReference>
<reference evidence="9" key="1">
    <citation type="journal article" date="2023" name="Mol. Phylogenet. Evol.">
        <title>Genome-scale phylogeny and comparative genomics of the fungal order Sordariales.</title>
        <authorList>
            <person name="Hensen N."/>
            <person name="Bonometti L."/>
            <person name="Westerberg I."/>
            <person name="Brannstrom I.O."/>
            <person name="Guillou S."/>
            <person name="Cros-Aarteil S."/>
            <person name="Calhoun S."/>
            <person name="Haridas S."/>
            <person name="Kuo A."/>
            <person name="Mondo S."/>
            <person name="Pangilinan J."/>
            <person name="Riley R."/>
            <person name="LaButti K."/>
            <person name="Andreopoulos B."/>
            <person name="Lipzen A."/>
            <person name="Chen C."/>
            <person name="Yan M."/>
            <person name="Daum C."/>
            <person name="Ng V."/>
            <person name="Clum A."/>
            <person name="Steindorff A."/>
            <person name="Ohm R.A."/>
            <person name="Martin F."/>
            <person name="Silar P."/>
            <person name="Natvig D.O."/>
            <person name="Lalanne C."/>
            <person name="Gautier V."/>
            <person name="Ament-Velasquez S.L."/>
            <person name="Kruys A."/>
            <person name="Hutchinson M.I."/>
            <person name="Powell A.J."/>
            <person name="Barry K."/>
            <person name="Miller A.N."/>
            <person name="Grigoriev I.V."/>
            <person name="Debuchy R."/>
            <person name="Gladieux P."/>
            <person name="Hiltunen Thoren M."/>
            <person name="Johannesson H."/>
        </authorList>
    </citation>
    <scope>NUCLEOTIDE SEQUENCE</scope>
    <source>
        <strain evidence="9">CBS 731.68</strain>
    </source>
</reference>
<dbReference type="RefSeq" id="XP_062644409.1">
    <property type="nucleotide sequence ID" value="XM_062785969.1"/>
</dbReference>
<dbReference type="EMBL" id="MU853237">
    <property type="protein sequence ID" value="KAK4120638.1"/>
    <property type="molecule type" value="Genomic_DNA"/>
</dbReference>
<dbReference type="GO" id="GO:0005524">
    <property type="term" value="F:ATP binding"/>
    <property type="evidence" value="ECO:0007669"/>
    <property type="project" value="UniProtKB-KW"/>
</dbReference>
<evidence type="ECO:0000256" key="4">
    <source>
        <dbReference type="ARBA" id="ARBA00022741"/>
    </source>
</evidence>
<evidence type="ECO:0000256" key="6">
    <source>
        <dbReference type="ARBA" id="ARBA00022840"/>
    </source>
</evidence>
<organism evidence="9 10">
    <name type="scientific">Parathielavia appendiculata</name>
    <dbReference type="NCBI Taxonomy" id="2587402"/>
    <lineage>
        <taxon>Eukaryota</taxon>
        <taxon>Fungi</taxon>
        <taxon>Dikarya</taxon>
        <taxon>Ascomycota</taxon>
        <taxon>Pezizomycotina</taxon>
        <taxon>Sordariomycetes</taxon>
        <taxon>Sordariomycetidae</taxon>
        <taxon>Sordariales</taxon>
        <taxon>Chaetomiaceae</taxon>
        <taxon>Parathielavia</taxon>
    </lineage>
</organism>
<dbReference type="EC" id="2.7.11.1" evidence="1"/>
<gene>
    <name evidence="9" type="ORF">N657DRAFT_150675</name>
</gene>
<keyword evidence="2" id="KW-0723">Serine/threonine-protein kinase</keyword>
<dbReference type="PANTHER" id="PTHR47634:SF9">
    <property type="entry name" value="PROTEIN KINASE DOMAIN-CONTAINING PROTEIN-RELATED"/>
    <property type="match status" value="1"/>
</dbReference>
<dbReference type="Proteomes" id="UP001302602">
    <property type="component" value="Unassembled WGS sequence"/>
</dbReference>
<comment type="catalytic activity">
    <reaction evidence="8">
        <text>L-seryl-[protein] + ATP = O-phospho-L-seryl-[protein] + ADP + H(+)</text>
        <dbReference type="Rhea" id="RHEA:17989"/>
        <dbReference type="Rhea" id="RHEA-COMP:9863"/>
        <dbReference type="Rhea" id="RHEA-COMP:11604"/>
        <dbReference type="ChEBI" id="CHEBI:15378"/>
        <dbReference type="ChEBI" id="CHEBI:29999"/>
        <dbReference type="ChEBI" id="CHEBI:30616"/>
        <dbReference type="ChEBI" id="CHEBI:83421"/>
        <dbReference type="ChEBI" id="CHEBI:456216"/>
        <dbReference type="EC" id="2.7.11.1"/>
    </reaction>
</comment>
<evidence type="ECO:0000256" key="7">
    <source>
        <dbReference type="ARBA" id="ARBA00047899"/>
    </source>
</evidence>
<proteinExistence type="predicted"/>
<name>A0AAN6Z0R2_9PEZI</name>
<evidence type="ECO:0000256" key="5">
    <source>
        <dbReference type="ARBA" id="ARBA00022777"/>
    </source>
</evidence>
<comment type="caution">
    <text evidence="9">The sequence shown here is derived from an EMBL/GenBank/DDBJ whole genome shotgun (WGS) entry which is preliminary data.</text>
</comment>
<dbReference type="GeneID" id="87822735"/>
<reference evidence="9" key="2">
    <citation type="submission" date="2023-05" db="EMBL/GenBank/DDBJ databases">
        <authorList>
            <consortium name="Lawrence Berkeley National Laboratory"/>
            <person name="Steindorff A."/>
            <person name="Hensen N."/>
            <person name="Bonometti L."/>
            <person name="Westerberg I."/>
            <person name="Brannstrom I.O."/>
            <person name="Guillou S."/>
            <person name="Cros-Aarteil S."/>
            <person name="Calhoun S."/>
            <person name="Haridas S."/>
            <person name="Kuo A."/>
            <person name="Mondo S."/>
            <person name="Pangilinan J."/>
            <person name="Riley R."/>
            <person name="Labutti K."/>
            <person name="Andreopoulos B."/>
            <person name="Lipzen A."/>
            <person name="Chen C."/>
            <person name="Yanf M."/>
            <person name="Daum C."/>
            <person name="Ng V."/>
            <person name="Clum A."/>
            <person name="Ohm R."/>
            <person name="Martin F."/>
            <person name="Silar P."/>
            <person name="Natvig D."/>
            <person name="Lalanne C."/>
            <person name="Gautier V."/>
            <person name="Ament-Velasquez S.L."/>
            <person name="Kruys A."/>
            <person name="Hutchinson M.I."/>
            <person name="Powell A.J."/>
            <person name="Barry K."/>
            <person name="Miller A.N."/>
            <person name="Grigoriev I.V."/>
            <person name="Debuchy R."/>
            <person name="Gladieux P."/>
            <person name="Thoren M.H."/>
            <person name="Johannesson H."/>
        </authorList>
    </citation>
    <scope>NUCLEOTIDE SEQUENCE</scope>
    <source>
        <strain evidence="9">CBS 731.68</strain>
    </source>
</reference>
<evidence type="ECO:0000313" key="9">
    <source>
        <dbReference type="EMBL" id="KAK4120638.1"/>
    </source>
</evidence>
<comment type="catalytic activity">
    <reaction evidence="7">
        <text>L-threonyl-[protein] + ATP = O-phospho-L-threonyl-[protein] + ADP + H(+)</text>
        <dbReference type="Rhea" id="RHEA:46608"/>
        <dbReference type="Rhea" id="RHEA-COMP:11060"/>
        <dbReference type="Rhea" id="RHEA-COMP:11605"/>
        <dbReference type="ChEBI" id="CHEBI:15378"/>
        <dbReference type="ChEBI" id="CHEBI:30013"/>
        <dbReference type="ChEBI" id="CHEBI:30616"/>
        <dbReference type="ChEBI" id="CHEBI:61977"/>
        <dbReference type="ChEBI" id="CHEBI:456216"/>
        <dbReference type="EC" id="2.7.11.1"/>
    </reaction>
</comment>
<evidence type="ECO:0000256" key="2">
    <source>
        <dbReference type="ARBA" id="ARBA00022527"/>
    </source>
</evidence>
<keyword evidence="3" id="KW-0808">Transferase</keyword>
<protein>
    <recommendedName>
        <fullName evidence="1">non-specific serine/threonine protein kinase</fullName>
        <ecNumber evidence="1">2.7.11.1</ecNumber>
    </recommendedName>
</protein>
<dbReference type="AlphaFoldDB" id="A0AAN6Z0R2"/>
<keyword evidence="10" id="KW-1185">Reference proteome</keyword>